<evidence type="ECO:0000259" key="5">
    <source>
        <dbReference type="PROSITE" id="PS50076"/>
    </source>
</evidence>
<feature type="domain" description="J" evidence="5">
    <location>
        <begin position="6"/>
        <end position="71"/>
    </location>
</feature>
<evidence type="ECO:0000313" key="7">
    <source>
        <dbReference type="Proteomes" id="UP000002384"/>
    </source>
</evidence>
<sequence length="424" mass="49126">MTEFVNYYEILQVSPTATLEEIKAAFRRLAREYHPDVNPNNPAAEVKFKQINQAYQILGDPHQRYLYDQQVNFKVDPSSPSPLTAEDYYRQGLTKIQRQSYLEAIKNFTKAIELNPNFLEAYLRRIEAFYKSGKDRQVLEDCQKVLQIHPNCSQAYYYLGCSRQRLGYTQSAIEAYSQAIFYQPYEAEFYHHRGLAYHELKSFSFAFNDLEKALYLSRQKRDYRLAHLIAKDFKKSALDLIKSRLKLGLLPFTFSFNVILNTLFNLKFIFTQPRQGLLESYYRLDQKQIIAVSLVNGCISYFLFSHLNLVNPNFFNFLPFLGLIFISFMSRTLGSRYGQFSGDLFVAGSSLLPLSFIGGLLTFFQEINPVLKITLVLLGLGYTAFILDTGLREIANLPKKLTLFLMPLMLVVISFPFWGLFSIL</sequence>
<dbReference type="Proteomes" id="UP000002384">
    <property type="component" value="Chromosome"/>
</dbReference>
<dbReference type="PROSITE" id="PS50005">
    <property type="entry name" value="TPR"/>
    <property type="match status" value="3"/>
</dbReference>
<dbReference type="Gene3D" id="1.25.40.10">
    <property type="entry name" value="Tetratricopeptide repeat domain"/>
    <property type="match status" value="2"/>
</dbReference>
<keyword evidence="7" id="KW-1185">Reference proteome</keyword>
<dbReference type="OrthoDB" id="9779889at2"/>
<feature type="transmembrane region" description="Helical" evidence="4">
    <location>
        <begin position="403"/>
        <end position="421"/>
    </location>
</feature>
<feature type="transmembrane region" description="Helical" evidence="4">
    <location>
        <begin position="289"/>
        <end position="308"/>
    </location>
</feature>
<dbReference type="eggNOG" id="COG0457">
    <property type="taxonomic scope" value="Bacteria"/>
</dbReference>
<dbReference type="InterPro" id="IPR001623">
    <property type="entry name" value="DnaJ_domain"/>
</dbReference>
<feature type="repeat" description="TPR" evidence="3">
    <location>
        <begin position="85"/>
        <end position="118"/>
    </location>
</feature>
<dbReference type="PROSITE" id="PS50076">
    <property type="entry name" value="DNAJ_2"/>
    <property type="match status" value="1"/>
</dbReference>
<dbReference type="CDD" id="cd06257">
    <property type="entry name" value="DnaJ"/>
    <property type="match status" value="1"/>
</dbReference>
<dbReference type="InterPro" id="IPR018253">
    <property type="entry name" value="DnaJ_domain_CS"/>
</dbReference>
<dbReference type="PROSITE" id="PS00636">
    <property type="entry name" value="DNAJ_1"/>
    <property type="match status" value="1"/>
</dbReference>
<dbReference type="InterPro" id="IPR036869">
    <property type="entry name" value="J_dom_sf"/>
</dbReference>
<dbReference type="SMART" id="SM00271">
    <property type="entry name" value="DnaJ"/>
    <property type="match status" value="1"/>
</dbReference>
<evidence type="ECO:0000256" key="3">
    <source>
        <dbReference type="PROSITE-ProRule" id="PRU00339"/>
    </source>
</evidence>
<dbReference type="AlphaFoldDB" id="B7KEW1"/>
<evidence type="ECO:0000256" key="4">
    <source>
        <dbReference type="SAM" id="Phobius"/>
    </source>
</evidence>
<keyword evidence="4" id="KW-0812">Transmembrane</keyword>
<dbReference type="SUPFAM" id="SSF48452">
    <property type="entry name" value="TPR-like"/>
    <property type="match status" value="1"/>
</dbReference>
<dbReference type="RefSeq" id="WP_015954023.1">
    <property type="nucleotide sequence ID" value="NC_011729.1"/>
</dbReference>
<dbReference type="SUPFAM" id="SSF46565">
    <property type="entry name" value="Chaperone J-domain"/>
    <property type="match status" value="1"/>
</dbReference>
<dbReference type="STRING" id="65393.PCC7424_1987"/>
<reference evidence="7" key="1">
    <citation type="journal article" date="2011" name="MBio">
        <title>Novel metabolic attributes of the genus Cyanothece, comprising a group of unicellular nitrogen-fixing Cyanobacteria.</title>
        <authorList>
            <person name="Bandyopadhyay A."/>
            <person name="Elvitigala T."/>
            <person name="Welsh E."/>
            <person name="Stockel J."/>
            <person name="Liberton M."/>
            <person name="Min H."/>
            <person name="Sherman L.A."/>
            <person name="Pakrasi H.B."/>
        </authorList>
    </citation>
    <scope>NUCLEOTIDE SEQUENCE [LARGE SCALE GENOMIC DNA]</scope>
    <source>
        <strain evidence="7">PCC 7424</strain>
    </source>
</reference>
<proteinExistence type="predicted"/>
<keyword evidence="1" id="KW-0677">Repeat</keyword>
<dbReference type="EMBL" id="CP001291">
    <property type="protein sequence ID" value="ACK70417.1"/>
    <property type="molecule type" value="Genomic_DNA"/>
</dbReference>
<keyword evidence="4" id="KW-0472">Membrane</keyword>
<dbReference type="PANTHER" id="PTHR45188">
    <property type="entry name" value="DNAJ PROTEIN P58IPK HOMOLOG"/>
    <property type="match status" value="1"/>
</dbReference>
<gene>
    <name evidence="6" type="ordered locus">PCC7424_1987</name>
</gene>
<feature type="transmembrane region" description="Helical" evidence="4">
    <location>
        <begin position="344"/>
        <end position="364"/>
    </location>
</feature>
<keyword evidence="6" id="KW-0346">Stress response</keyword>
<dbReference type="eggNOG" id="COG0484">
    <property type="taxonomic scope" value="Bacteria"/>
</dbReference>
<accession>B7KEW1</accession>
<dbReference type="PRINTS" id="PR00625">
    <property type="entry name" value="JDOMAIN"/>
</dbReference>
<dbReference type="PROSITE" id="PS50293">
    <property type="entry name" value="TPR_REGION"/>
    <property type="match status" value="1"/>
</dbReference>
<dbReference type="Gene3D" id="1.10.287.110">
    <property type="entry name" value="DnaJ domain"/>
    <property type="match status" value="1"/>
</dbReference>
<keyword evidence="4" id="KW-1133">Transmembrane helix</keyword>
<feature type="transmembrane region" description="Helical" evidence="4">
    <location>
        <begin position="249"/>
        <end position="268"/>
    </location>
</feature>
<evidence type="ECO:0000313" key="6">
    <source>
        <dbReference type="EMBL" id="ACK70417.1"/>
    </source>
</evidence>
<organism evidence="6 7">
    <name type="scientific">Gloeothece citriformis (strain PCC 7424)</name>
    <name type="common">Cyanothece sp. (strain PCC 7424)</name>
    <dbReference type="NCBI Taxonomy" id="65393"/>
    <lineage>
        <taxon>Bacteria</taxon>
        <taxon>Bacillati</taxon>
        <taxon>Cyanobacteriota</taxon>
        <taxon>Cyanophyceae</taxon>
        <taxon>Oscillatoriophycideae</taxon>
        <taxon>Chroococcales</taxon>
        <taxon>Aphanothecaceae</taxon>
        <taxon>Gloeothece</taxon>
        <taxon>Gloeothece citriformis</taxon>
    </lineage>
</organism>
<feature type="repeat" description="TPR" evidence="3">
    <location>
        <begin position="153"/>
        <end position="186"/>
    </location>
</feature>
<dbReference type="Pfam" id="PF13181">
    <property type="entry name" value="TPR_8"/>
    <property type="match status" value="2"/>
</dbReference>
<dbReference type="InterPro" id="IPR011990">
    <property type="entry name" value="TPR-like_helical_dom_sf"/>
</dbReference>
<dbReference type="KEGG" id="cyc:PCC7424_1987"/>
<feature type="transmembrane region" description="Helical" evidence="4">
    <location>
        <begin position="314"/>
        <end position="332"/>
    </location>
</feature>
<evidence type="ECO:0000256" key="1">
    <source>
        <dbReference type="ARBA" id="ARBA00022737"/>
    </source>
</evidence>
<dbReference type="InterPro" id="IPR019734">
    <property type="entry name" value="TPR_rpt"/>
</dbReference>
<feature type="repeat" description="TPR" evidence="3">
    <location>
        <begin position="187"/>
        <end position="220"/>
    </location>
</feature>
<protein>
    <submittedName>
        <fullName evidence="6">Heat shock protein DnaJ domain protein</fullName>
    </submittedName>
</protein>
<dbReference type="PANTHER" id="PTHR45188:SF2">
    <property type="entry name" value="DNAJ HOMOLOG SUBFAMILY C MEMBER 7"/>
    <property type="match status" value="1"/>
</dbReference>
<dbReference type="SMART" id="SM00028">
    <property type="entry name" value="TPR"/>
    <property type="match status" value="4"/>
</dbReference>
<feature type="transmembrane region" description="Helical" evidence="4">
    <location>
        <begin position="370"/>
        <end position="391"/>
    </location>
</feature>
<dbReference type="HOGENOM" id="CLU_628385_0_0_3"/>
<evidence type="ECO:0000256" key="2">
    <source>
        <dbReference type="ARBA" id="ARBA00022803"/>
    </source>
</evidence>
<name>B7KEW1_GLOC7</name>
<dbReference type="Pfam" id="PF00226">
    <property type="entry name" value="DnaJ"/>
    <property type="match status" value="1"/>
</dbReference>
<keyword evidence="2 3" id="KW-0802">TPR repeat</keyword>